<evidence type="ECO:0000259" key="5">
    <source>
        <dbReference type="PROSITE" id="PS50850"/>
    </source>
</evidence>
<feature type="transmembrane region" description="Helical" evidence="4">
    <location>
        <begin position="326"/>
        <end position="348"/>
    </location>
</feature>
<feature type="transmembrane region" description="Helical" evidence="4">
    <location>
        <begin position="284"/>
        <end position="305"/>
    </location>
</feature>
<proteinExistence type="predicted"/>
<name>A0ABS3LXU3_9PROT</name>
<keyword evidence="2 4" id="KW-1133">Transmembrane helix</keyword>
<gene>
    <name evidence="6" type="ORF">J2D73_12845</name>
</gene>
<keyword evidence="3 4" id="KW-0472">Membrane</keyword>
<reference evidence="6 7" key="1">
    <citation type="submission" date="2021-03" db="EMBL/GenBank/DDBJ databases">
        <title>The complete genome sequence of Acetobacter sacchari TBRC 11175.</title>
        <authorList>
            <person name="Charoenyingcharoen P."/>
            <person name="Yukphan P."/>
        </authorList>
    </citation>
    <scope>NUCLEOTIDE SEQUENCE [LARGE SCALE GENOMIC DNA]</scope>
    <source>
        <strain evidence="6 7">TBRC 11175</strain>
    </source>
</reference>
<evidence type="ECO:0000313" key="7">
    <source>
        <dbReference type="Proteomes" id="UP000664771"/>
    </source>
</evidence>
<dbReference type="InterPro" id="IPR020846">
    <property type="entry name" value="MFS_dom"/>
</dbReference>
<evidence type="ECO:0000256" key="4">
    <source>
        <dbReference type="SAM" id="Phobius"/>
    </source>
</evidence>
<accession>A0ABS3LXU3</accession>
<keyword evidence="1 4" id="KW-0812">Transmembrane</keyword>
<evidence type="ECO:0000313" key="6">
    <source>
        <dbReference type="EMBL" id="MBO1360676.1"/>
    </source>
</evidence>
<dbReference type="Proteomes" id="UP000664771">
    <property type="component" value="Unassembled WGS sequence"/>
</dbReference>
<feature type="transmembrane region" description="Helical" evidence="4">
    <location>
        <begin position="21"/>
        <end position="42"/>
    </location>
</feature>
<dbReference type="PANTHER" id="PTHR11360:SF290">
    <property type="entry name" value="MONOCARBOXYLATE MFS PERMEASE"/>
    <property type="match status" value="1"/>
</dbReference>
<dbReference type="PANTHER" id="PTHR11360">
    <property type="entry name" value="MONOCARBOXYLATE TRANSPORTER"/>
    <property type="match status" value="1"/>
</dbReference>
<dbReference type="InterPro" id="IPR011701">
    <property type="entry name" value="MFS"/>
</dbReference>
<sequence length="438" mass="45921">MRAPSPPHNPSPNQTPASPRVAAPVVVAVAVVFAALLVSAGVRATPGVLMMPLHDTLGWSRQTLAATAAVGIFLYGLMGPFAAALMQAIGIRRTLLGALTLMAASTLASSAMTQPWQYFVTWGALTGVGTGAVAMVLGASVVNRWFVTRRGLVMGILAASTATGSLIFLPALAHIAQSVGWRAVTLCVGAACVLLIPLVALLLPEHPADRGVLPHGAPADYAPPLPPTTHPAKLAIETLLNAAQRRDFWLLFLTFFVCGFTTNGLIGTHFIAICADHGIAEVPAAGILAMMGLCDLFGTTLSGWLTDRFDARRLLFAYYGIRGLSLCFLPFSDFSGPSLTVFGVFYGLDWIATVPPTLRLTHSAFGERAAPIVFGWIVCGHQVGAASAAFLAGMLRQAQGNYKDALILSGCTGVIAAFMALSIGRHKAEQQITESYAA</sequence>
<dbReference type="Pfam" id="PF07690">
    <property type="entry name" value="MFS_1"/>
    <property type="match status" value="1"/>
</dbReference>
<protein>
    <submittedName>
        <fullName evidence="6">MFS transporter</fullName>
    </submittedName>
</protein>
<dbReference type="CDD" id="cd17355">
    <property type="entry name" value="MFS_YcxA_like"/>
    <property type="match status" value="1"/>
</dbReference>
<feature type="transmembrane region" description="Helical" evidence="4">
    <location>
        <begin position="151"/>
        <end position="173"/>
    </location>
</feature>
<dbReference type="RefSeq" id="WP_207881934.1">
    <property type="nucleotide sequence ID" value="NZ_JAFVMF010000013.1"/>
</dbReference>
<feature type="transmembrane region" description="Helical" evidence="4">
    <location>
        <begin position="179"/>
        <end position="203"/>
    </location>
</feature>
<evidence type="ECO:0000256" key="1">
    <source>
        <dbReference type="ARBA" id="ARBA00022692"/>
    </source>
</evidence>
<keyword evidence="7" id="KW-1185">Reference proteome</keyword>
<organism evidence="6 7">
    <name type="scientific">Acetobacter sacchari</name>
    <dbReference type="NCBI Taxonomy" id="2661687"/>
    <lineage>
        <taxon>Bacteria</taxon>
        <taxon>Pseudomonadati</taxon>
        <taxon>Pseudomonadota</taxon>
        <taxon>Alphaproteobacteria</taxon>
        <taxon>Acetobacterales</taxon>
        <taxon>Acetobacteraceae</taxon>
        <taxon>Acetobacter</taxon>
    </lineage>
</organism>
<dbReference type="InterPro" id="IPR036259">
    <property type="entry name" value="MFS_trans_sf"/>
</dbReference>
<dbReference type="InterPro" id="IPR050327">
    <property type="entry name" value="Proton-linked_MCT"/>
</dbReference>
<comment type="caution">
    <text evidence="6">The sequence shown here is derived from an EMBL/GenBank/DDBJ whole genome shotgun (WGS) entry which is preliminary data.</text>
</comment>
<evidence type="ECO:0000256" key="2">
    <source>
        <dbReference type="ARBA" id="ARBA00022989"/>
    </source>
</evidence>
<feature type="transmembrane region" description="Helical" evidence="4">
    <location>
        <begin position="119"/>
        <end position="139"/>
    </location>
</feature>
<dbReference type="EMBL" id="JAFVMF010000013">
    <property type="protein sequence ID" value="MBO1360676.1"/>
    <property type="molecule type" value="Genomic_DNA"/>
</dbReference>
<feature type="transmembrane region" description="Helical" evidence="4">
    <location>
        <begin position="95"/>
        <end position="113"/>
    </location>
</feature>
<feature type="transmembrane region" description="Helical" evidence="4">
    <location>
        <begin position="248"/>
        <end position="272"/>
    </location>
</feature>
<evidence type="ECO:0000256" key="3">
    <source>
        <dbReference type="ARBA" id="ARBA00023136"/>
    </source>
</evidence>
<feature type="transmembrane region" description="Helical" evidence="4">
    <location>
        <begin position="368"/>
        <end position="393"/>
    </location>
</feature>
<feature type="transmembrane region" description="Helical" evidence="4">
    <location>
        <begin position="405"/>
        <end position="424"/>
    </location>
</feature>
<dbReference type="PROSITE" id="PS50850">
    <property type="entry name" value="MFS"/>
    <property type="match status" value="1"/>
</dbReference>
<feature type="domain" description="Major facilitator superfamily (MFS) profile" evidence="5">
    <location>
        <begin position="27"/>
        <end position="428"/>
    </location>
</feature>
<dbReference type="Gene3D" id="1.20.1250.20">
    <property type="entry name" value="MFS general substrate transporter like domains"/>
    <property type="match status" value="2"/>
</dbReference>
<feature type="transmembrane region" description="Helical" evidence="4">
    <location>
        <begin position="62"/>
        <end position="83"/>
    </location>
</feature>
<dbReference type="SUPFAM" id="SSF103473">
    <property type="entry name" value="MFS general substrate transporter"/>
    <property type="match status" value="1"/>
</dbReference>